<organism evidence="1 2">
    <name type="scientific">Entomophthora muscae</name>
    <dbReference type="NCBI Taxonomy" id="34485"/>
    <lineage>
        <taxon>Eukaryota</taxon>
        <taxon>Fungi</taxon>
        <taxon>Fungi incertae sedis</taxon>
        <taxon>Zoopagomycota</taxon>
        <taxon>Entomophthoromycotina</taxon>
        <taxon>Entomophthoromycetes</taxon>
        <taxon>Entomophthorales</taxon>
        <taxon>Entomophthoraceae</taxon>
        <taxon>Entomophthora</taxon>
    </lineage>
</organism>
<accession>A0ACC2UHP6</accession>
<dbReference type="EMBL" id="QTSX02000715">
    <property type="protein sequence ID" value="KAJ9086604.1"/>
    <property type="molecule type" value="Genomic_DNA"/>
</dbReference>
<proteinExistence type="predicted"/>
<sequence>MGHPISPSVYLQNNPMLSELNSNGSTEAYDALSKRILTENQQDAFFICDLSEVKSLFQEWRATLPTVWPYYAVKCNPDLRVVSALAKCGAGFDCATLSEMKLVLGLGVAPSRIIFANPCKMESHLLFAKRNHIRRMTVDSVEEVEKVHSIYPTAELVVRIATDDGGSNFKLSKKFGACPARVPKILESCRHKGLSVVGVSFHVGSGCGDLMAYKKAIHDADKAFTMARKLGYKPTLLDIGGGFNGRNSESKASLETFAAIIHESLEECFSKYEDLQVISEPGRYFVSSGFTLAAQIYSKRRASESWEMMYYLNEGIYGCLNGTLYGEEPPKFQLFRKAGAKLCPIPLENTLLSYVWGPTLDGLDLVYDKIHLPELHNGDWFVFPNMGAYCIPLCTSFNGYPGSKVYYINE</sequence>
<gene>
    <name evidence="1" type="ORF">DSO57_1002326</name>
</gene>
<name>A0ACC2UHP6_9FUNG</name>
<evidence type="ECO:0000313" key="2">
    <source>
        <dbReference type="Proteomes" id="UP001165960"/>
    </source>
</evidence>
<keyword evidence="2" id="KW-1185">Reference proteome</keyword>
<comment type="caution">
    <text evidence="1">The sequence shown here is derived from an EMBL/GenBank/DDBJ whole genome shotgun (WGS) entry which is preliminary data.</text>
</comment>
<reference evidence="1" key="1">
    <citation type="submission" date="2022-04" db="EMBL/GenBank/DDBJ databases">
        <title>Genome of the entomopathogenic fungus Entomophthora muscae.</title>
        <authorList>
            <person name="Elya C."/>
            <person name="Lovett B.R."/>
            <person name="Lee E."/>
            <person name="Macias A.M."/>
            <person name="Hajek A.E."/>
            <person name="De Bivort B.L."/>
            <person name="Kasson M.T."/>
            <person name="De Fine Licht H.H."/>
            <person name="Stajich J.E."/>
        </authorList>
    </citation>
    <scope>NUCLEOTIDE SEQUENCE</scope>
    <source>
        <strain evidence="1">Berkeley</strain>
    </source>
</reference>
<evidence type="ECO:0000313" key="1">
    <source>
        <dbReference type="EMBL" id="KAJ9086604.1"/>
    </source>
</evidence>
<dbReference type="Proteomes" id="UP001165960">
    <property type="component" value="Unassembled WGS sequence"/>
</dbReference>
<protein>
    <submittedName>
        <fullName evidence="1">Uncharacterized protein</fullName>
    </submittedName>
</protein>